<reference evidence="2 3" key="1">
    <citation type="submission" date="2016-10" db="EMBL/GenBank/DDBJ databases">
        <title>The Draft Genome Sequence of Actinokineospora bangkokensis 44EHWT reveals the biosynthetic pathway of antifungal compounds Thailandins with unusual extender unit butylmalonyl-CoA.</title>
        <authorList>
            <person name="Greule A."/>
            <person name="Intra B."/>
            <person name="Flemming S."/>
            <person name="Rommel M.G."/>
            <person name="Panbangred W."/>
            <person name="Bechthold A."/>
        </authorList>
    </citation>
    <scope>NUCLEOTIDE SEQUENCE [LARGE SCALE GENOMIC DNA]</scope>
    <source>
        <strain evidence="2 3">44EHW</strain>
    </source>
</reference>
<feature type="transmembrane region" description="Helical" evidence="1">
    <location>
        <begin position="116"/>
        <end position="136"/>
    </location>
</feature>
<keyword evidence="1" id="KW-0472">Membrane</keyword>
<evidence type="ECO:0000256" key="1">
    <source>
        <dbReference type="SAM" id="Phobius"/>
    </source>
</evidence>
<dbReference type="AlphaFoldDB" id="A0A1Q9LTI4"/>
<keyword evidence="3" id="KW-1185">Reference proteome</keyword>
<feature type="transmembrane region" description="Helical" evidence="1">
    <location>
        <begin position="84"/>
        <end position="104"/>
    </location>
</feature>
<dbReference type="EMBL" id="MKQR01000002">
    <property type="protein sequence ID" value="OLR95323.1"/>
    <property type="molecule type" value="Genomic_DNA"/>
</dbReference>
<evidence type="ECO:0000313" key="2">
    <source>
        <dbReference type="EMBL" id="OLR95323.1"/>
    </source>
</evidence>
<keyword evidence="1" id="KW-1133">Transmembrane helix</keyword>
<evidence type="ECO:0000313" key="3">
    <source>
        <dbReference type="Proteomes" id="UP000186040"/>
    </source>
</evidence>
<feature type="transmembrane region" description="Helical" evidence="1">
    <location>
        <begin position="52"/>
        <end position="72"/>
    </location>
</feature>
<dbReference type="Pfam" id="PF20128">
    <property type="entry name" value="DUF6518"/>
    <property type="match status" value="1"/>
</dbReference>
<comment type="caution">
    <text evidence="2">The sequence shown here is derived from an EMBL/GenBank/DDBJ whole genome shotgun (WGS) entry which is preliminary data.</text>
</comment>
<dbReference type="Proteomes" id="UP000186040">
    <property type="component" value="Unassembled WGS sequence"/>
</dbReference>
<accession>A0A1Q9LTI4</accession>
<sequence length="194" mass="19713">MATAVALGVPLGALTFALQLTPFGLVANSPAFWAMWGFAAGAIVAAPRAAVLTATGVELLGLVSWYTTSWLTGNFEWSAGGSLALGWGAGALAAGMVFGLAGAWWRTRATTPRLEIATAVPVSVFACAAVYYAFILNYTATATYNAAVALLLLAFLPPANRDRLRAAAAVIPITALGIAGGAAFITFLNAASGT</sequence>
<organism evidence="2 3">
    <name type="scientific">Actinokineospora bangkokensis</name>
    <dbReference type="NCBI Taxonomy" id="1193682"/>
    <lineage>
        <taxon>Bacteria</taxon>
        <taxon>Bacillati</taxon>
        <taxon>Actinomycetota</taxon>
        <taxon>Actinomycetes</taxon>
        <taxon>Pseudonocardiales</taxon>
        <taxon>Pseudonocardiaceae</taxon>
        <taxon>Actinokineospora</taxon>
    </lineage>
</organism>
<keyword evidence="1" id="KW-0812">Transmembrane</keyword>
<feature type="transmembrane region" description="Helical" evidence="1">
    <location>
        <begin position="166"/>
        <end position="188"/>
    </location>
</feature>
<dbReference type="InterPro" id="IPR045393">
    <property type="entry name" value="DUF6518"/>
</dbReference>
<gene>
    <name evidence="2" type="ORF">BJP25_06045</name>
</gene>
<proteinExistence type="predicted"/>
<protein>
    <submittedName>
        <fullName evidence="2">Uncharacterized protein</fullName>
    </submittedName>
</protein>
<name>A0A1Q9LTI4_9PSEU</name>
<feature type="transmembrane region" description="Helical" evidence="1">
    <location>
        <begin position="142"/>
        <end position="159"/>
    </location>
</feature>